<name>A0A7W3MZ50_9ACTN</name>
<sequence>MPVLAMLGVLADVLSGQGGALPALAALAIAGLLAVAVSAAVRAPGPSSPAGVRTALRVSVAVTGYLRLRDPAAPGRPLSRAPSA</sequence>
<evidence type="ECO:0000313" key="2">
    <source>
        <dbReference type="EMBL" id="MBA9004541.1"/>
    </source>
</evidence>
<organism evidence="2 3">
    <name type="scientific">Thermomonospora cellulosilytica</name>
    <dbReference type="NCBI Taxonomy" id="1411118"/>
    <lineage>
        <taxon>Bacteria</taxon>
        <taxon>Bacillati</taxon>
        <taxon>Actinomycetota</taxon>
        <taxon>Actinomycetes</taxon>
        <taxon>Streptosporangiales</taxon>
        <taxon>Thermomonosporaceae</taxon>
        <taxon>Thermomonospora</taxon>
    </lineage>
</organism>
<comment type="caution">
    <text evidence="2">The sequence shown here is derived from an EMBL/GenBank/DDBJ whole genome shotgun (WGS) entry which is preliminary data.</text>
</comment>
<dbReference type="RefSeq" id="WP_157996092.1">
    <property type="nucleotide sequence ID" value="NZ_JACJII010000001.1"/>
</dbReference>
<accession>A0A7W3MZ50</accession>
<keyword evidence="1" id="KW-0812">Transmembrane</keyword>
<evidence type="ECO:0000313" key="3">
    <source>
        <dbReference type="Proteomes" id="UP000539313"/>
    </source>
</evidence>
<dbReference type="Proteomes" id="UP000539313">
    <property type="component" value="Unassembled WGS sequence"/>
</dbReference>
<reference evidence="2 3" key="1">
    <citation type="submission" date="2020-08" db="EMBL/GenBank/DDBJ databases">
        <title>Sequencing the genomes of 1000 actinobacteria strains.</title>
        <authorList>
            <person name="Klenk H.-P."/>
        </authorList>
    </citation>
    <scope>NUCLEOTIDE SEQUENCE [LARGE SCALE GENOMIC DNA]</scope>
    <source>
        <strain evidence="2 3">DSM 45823</strain>
    </source>
</reference>
<gene>
    <name evidence="2" type="ORF">HNR21_003423</name>
</gene>
<protein>
    <submittedName>
        <fullName evidence="2">Uncharacterized protein</fullName>
    </submittedName>
</protein>
<proteinExistence type="predicted"/>
<evidence type="ECO:0000256" key="1">
    <source>
        <dbReference type="SAM" id="Phobius"/>
    </source>
</evidence>
<feature type="transmembrane region" description="Helical" evidence="1">
    <location>
        <begin position="20"/>
        <end position="41"/>
    </location>
</feature>
<keyword evidence="3" id="KW-1185">Reference proteome</keyword>
<dbReference type="EMBL" id="JACJII010000001">
    <property type="protein sequence ID" value="MBA9004541.1"/>
    <property type="molecule type" value="Genomic_DNA"/>
</dbReference>
<keyword evidence="1" id="KW-0472">Membrane</keyword>
<dbReference type="AlphaFoldDB" id="A0A7W3MZ50"/>
<keyword evidence="1" id="KW-1133">Transmembrane helix</keyword>